<dbReference type="PROSITE" id="PS50222">
    <property type="entry name" value="EF_HAND_2"/>
    <property type="match status" value="1"/>
</dbReference>
<dbReference type="Proteomes" id="UP000023152">
    <property type="component" value="Unassembled WGS sequence"/>
</dbReference>
<keyword evidence="5" id="KW-0443">Lipid metabolism</keyword>
<keyword evidence="4 8" id="KW-1133">Transmembrane helix</keyword>
<proteinExistence type="predicted"/>
<keyword evidence="2 8" id="KW-0812">Transmembrane</keyword>
<evidence type="ECO:0000256" key="2">
    <source>
        <dbReference type="ARBA" id="ARBA00022692"/>
    </source>
</evidence>
<feature type="transmembrane region" description="Helical" evidence="8">
    <location>
        <begin position="160"/>
        <end position="183"/>
    </location>
</feature>
<protein>
    <recommendedName>
        <fullName evidence="9">EF-hand domain-containing protein</fullName>
    </recommendedName>
</protein>
<dbReference type="AlphaFoldDB" id="X6LXE0"/>
<keyword evidence="6 8" id="KW-0472">Membrane</keyword>
<evidence type="ECO:0000256" key="7">
    <source>
        <dbReference type="ARBA" id="ARBA00023315"/>
    </source>
</evidence>
<evidence type="ECO:0000256" key="4">
    <source>
        <dbReference type="ARBA" id="ARBA00022989"/>
    </source>
</evidence>
<name>X6LXE0_RETFI</name>
<accession>X6LXE0</accession>
<dbReference type="InterPro" id="IPR018247">
    <property type="entry name" value="EF_Hand_1_Ca_BS"/>
</dbReference>
<gene>
    <name evidence="10" type="ORF">RFI_30774</name>
</gene>
<evidence type="ECO:0000256" key="5">
    <source>
        <dbReference type="ARBA" id="ARBA00023098"/>
    </source>
</evidence>
<dbReference type="GO" id="GO:0006629">
    <property type="term" value="P:lipid metabolic process"/>
    <property type="evidence" value="ECO:0007669"/>
    <property type="project" value="UniProtKB-KW"/>
</dbReference>
<comment type="caution">
    <text evidence="10">The sequence shown here is derived from an EMBL/GenBank/DDBJ whole genome shotgun (WGS) entry which is preliminary data.</text>
</comment>
<feature type="transmembrane region" description="Helical" evidence="8">
    <location>
        <begin position="73"/>
        <end position="100"/>
    </location>
</feature>
<dbReference type="GO" id="GO:0016746">
    <property type="term" value="F:acyltransferase activity"/>
    <property type="evidence" value="ECO:0007669"/>
    <property type="project" value="UniProtKB-KW"/>
</dbReference>
<evidence type="ECO:0000256" key="3">
    <source>
        <dbReference type="ARBA" id="ARBA00022837"/>
    </source>
</evidence>
<dbReference type="PANTHER" id="PTHR23063">
    <property type="entry name" value="PHOSPHOLIPID ACYLTRANSFERASE"/>
    <property type="match status" value="1"/>
</dbReference>
<evidence type="ECO:0000313" key="10">
    <source>
        <dbReference type="EMBL" id="ETO06618.1"/>
    </source>
</evidence>
<dbReference type="SUPFAM" id="SSF69593">
    <property type="entry name" value="Glycerol-3-phosphate (1)-acyltransferase"/>
    <property type="match status" value="1"/>
</dbReference>
<evidence type="ECO:0000313" key="11">
    <source>
        <dbReference type="Proteomes" id="UP000023152"/>
    </source>
</evidence>
<dbReference type="PANTHER" id="PTHR23063:SF52">
    <property type="entry name" value="LYSOPHOSPHATIDYLCHOLINE ACYLTRANSFERASE"/>
    <property type="match status" value="1"/>
</dbReference>
<evidence type="ECO:0000256" key="8">
    <source>
        <dbReference type="SAM" id="Phobius"/>
    </source>
</evidence>
<dbReference type="PROSITE" id="PS00018">
    <property type="entry name" value="EF_HAND_1"/>
    <property type="match status" value="1"/>
</dbReference>
<evidence type="ECO:0000256" key="6">
    <source>
        <dbReference type="ARBA" id="ARBA00023136"/>
    </source>
</evidence>
<dbReference type="InterPro" id="IPR002048">
    <property type="entry name" value="EF_hand_dom"/>
</dbReference>
<dbReference type="EMBL" id="ASPP01026964">
    <property type="protein sequence ID" value="ETO06618.1"/>
    <property type="molecule type" value="Genomic_DNA"/>
</dbReference>
<keyword evidence="1" id="KW-0808">Transferase</keyword>
<feature type="transmembrane region" description="Helical" evidence="8">
    <location>
        <begin position="129"/>
        <end position="148"/>
    </location>
</feature>
<dbReference type="GO" id="GO:0005509">
    <property type="term" value="F:calcium ion binding"/>
    <property type="evidence" value="ECO:0007669"/>
    <property type="project" value="InterPro"/>
</dbReference>
<keyword evidence="3" id="KW-0106">Calcium</keyword>
<dbReference type="InterPro" id="IPR011992">
    <property type="entry name" value="EF-hand-dom_pair"/>
</dbReference>
<sequence length="520" mass="61127">MAKKEQNDFVSVSLFERSKNEEEKRVELSINNPDSSSVFKSAFKFATNLEYQRHQDPFKPHVRKTICWEDLKIIIFICSGILLLKIIIGIILILIMYLFACIGTCCRSIDKSYNVRPISCYRKFWSKCIQWSCRILLFFVFGIYYVPVKKILKQERPHILIVNHITMLDQLLLFAVCGAVLAVDINIYHENKFFGRILDACHCIWLKNDNKEDDNNNDNISLNITTTLNKDSVSKYTNYSKLSPNTCLPLQLYPNDIITNMYASIPFNCCLEVFHIKKPIQPVLILPQNYKKNAITYANNVRSYICYYLGSDITNYNIDDAFVWNIALYQLNMKAWKGQIRTLSMKNISIILQFDKYQVSKICQYYHKYTSEFNIHGRLDLKEFIEMMNMGRKIRDKKPNASKYINLSLIHNKLSCLHRKPTSDIVFADFLVFIGICVACEIRRKIYKCKKDEELNNISSDIKQDCILLFFLFVDMDGDGLISINDIYKFLKFVFIEEEEEEKYELADNIKIIFNYFKKK</sequence>
<dbReference type="SUPFAM" id="SSF47473">
    <property type="entry name" value="EF-hand"/>
    <property type="match status" value="1"/>
</dbReference>
<feature type="domain" description="EF-hand" evidence="9">
    <location>
        <begin position="462"/>
        <end position="497"/>
    </location>
</feature>
<keyword evidence="11" id="KW-1185">Reference proteome</keyword>
<organism evidence="10 11">
    <name type="scientific">Reticulomyxa filosa</name>
    <dbReference type="NCBI Taxonomy" id="46433"/>
    <lineage>
        <taxon>Eukaryota</taxon>
        <taxon>Sar</taxon>
        <taxon>Rhizaria</taxon>
        <taxon>Retaria</taxon>
        <taxon>Foraminifera</taxon>
        <taxon>Monothalamids</taxon>
        <taxon>Reticulomyxidae</taxon>
        <taxon>Reticulomyxa</taxon>
    </lineage>
</organism>
<reference evidence="10 11" key="1">
    <citation type="journal article" date="2013" name="Curr. Biol.">
        <title>The Genome of the Foraminiferan Reticulomyxa filosa.</title>
        <authorList>
            <person name="Glockner G."/>
            <person name="Hulsmann N."/>
            <person name="Schleicher M."/>
            <person name="Noegel A.A."/>
            <person name="Eichinger L."/>
            <person name="Gallinger C."/>
            <person name="Pawlowski J."/>
            <person name="Sierra R."/>
            <person name="Euteneuer U."/>
            <person name="Pillet L."/>
            <person name="Moustafa A."/>
            <person name="Platzer M."/>
            <person name="Groth M."/>
            <person name="Szafranski K."/>
            <person name="Schliwa M."/>
        </authorList>
    </citation>
    <scope>NUCLEOTIDE SEQUENCE [LARGE SCALE GENOMIC DNA]</scope>
</reference>
<evidence type="ECO:0000256" key="1">
    <source>
        <dbReference type="ARBA" id="ARBA00022679"/>
    </source>
</evidence>
<evidence type="ECO:0000259" key="9">
    <source>
        <dbReference type="PROSITE" id="PS50222"/>
    </source>
</evidence>
<keyword evidence="7" id="KW-0012">Acyltransferase</keyword>